<dbReference type="PANTHER" id="PTHR42711">
    <property type="entry name" value="ABC TRANSPORTER ATP-BINDING PROTEIN"/>
    <property type="match status" value="1"/>
</dbReference>
<keyword evidence="3" id="KW-0547">Nucleotide-binding</keyword>
<dbReference type="Pfam" id="PF00005">
    <property type="entry name" value="ABC_tran"/>
    <property type="match status" value="1"/>
</dbReference>
<keyword evidence="7" id="KW-1185">Reference proteome</keyword>
<dbReference type="AlphaFoldDB" id="A0A0K6GNI3"/>
<dbReference type="GO" id="GO:0016887">
    <property type="term" value="F:ATP hydrolysis activity"/>
    <property type="evidence" value="ECO:0007669"/>
    <property type="project" value="InterPro"/>
</dbReference>
<proteinExistence type="inferred from homology"/>
<evidence type="ECO:0000256" key="1">
    <source>
        <dbReference type="ARBA" id="ARBA00005417"/>
    </source>
</evidence>
<evidence type="ECO:0000256" key="4">
    <source>
        <dbReference type="ARBA" id="ARBA00022840"/>
    </source>
</evidence>
<dbReference type="PANTHER" id="PTHR42711:SF5">
    <property type="entry name" value="ABC TRANSPORTER ATP-BINDING PROTEIN NATA"/>
    <property type="match status" value="1"/>
</dbReference>
<reference evidence="7" key="1">
    <citation type="submission" date="2015-08" db="EMBL/GenBank/DDBJ databases">
        <authorList>
            <person name="Varghese N."/>
        </authorList>
    </citation>
    <scope>NUCLEOTIDE SEQUENCE [LARGE SCALE GENOMIC DNA]</scope>
    <source>
        <strain evidence="7">DSM 27374</strain>
    </source>
</reference>
<evidence type="ECO:0000256" key="3">
    <source>
        <dbReference type="ARBA" id="ARBA00022741"/>
    </source>
</evidence>
<dbReference type="Gene3D" id="3.40.50.300">
    <property type="entry name" value="P-loop containing nucleotide triphosphate hydrolases"/>
    <property type="match status" value="1"/>
</dbReference>
<dbReference type="Proteomes" id="UP000182738">
    <property type="component" value="Unassembled WGS sequence"/>
</dbReference>
<evidence type="ECO:0000259" key="5">
    <source>
        <dbReference type="Pfam" id="PF00005"/>
    </source>
</evidence>
<dbReference type="STRING" id="1325335.GCA_001418025_01622"/>
<comment type="similarity">
    <text evidence="1">Belongs to the ABC transporter superfamily.</text>
</comment>
<dbReference type="InterPro" id="IPR003439">
    <property type="entry name" value="ABC_transporter-like_ATP-bd"/>
</dbReference>
<dbReference type="InterPro" id="IPR050763">
    <property type="entry name" value="ABC_transporter_ATP-binding"/>
</dbReference>
<dbReference type="OrthoDB" id="1551385at2"/>
<dbReference type="EMBL" id="CYGZ01000008">
    <property type="protein sequence ID" value="CUA80309.1"/>
    <property type="molecule type" value="Genomic_DNA"/>
</dbReference>
<sequence>MIQIHDVSKRFGEFEAIKDVTFFVPKGSIYGLLGSNGAGKTTLDIPEVKIIRNIKQVPIYDWTPEMIEREKEKIIVHDKKKIEQCLQMADGGGGDYIVGIYYKNGHIDIQSFSKHLVPPFVD</sequence>
<dbReference type="SUPFAM" id="SSF52540">
    <property type="entry name" value="P-loop containing nucleoside triphosphate hydrolases"/>
    <property type="match status" value="1"/>
</dbReference>
<organism evidence="6 7">
    <name type="scientific">Anoxybacillus suryakundensis</name>
    <dbReference type="NCBI Taxonomy" id="1325335"/>
    <lineage>
        <taxon>Bacteria</taxon>
        <taxon>Bacillati</taxon>
        <taxon>Bacillota</taxon>
        <taxon>Bacilli</taxon>
        <taxon>Bacillales</taxon>
        <taxon>Anoxybacillaceae</taxon>
        <taxon>Anoxybacillus</taxon>
    </lineage>
</organism>
<name>A0A0K6GNI3_9BACL</name>
<accession>A0A0K6GNI3</accession>
<dbReference type="InterPro" id="IPR027417">
    <property type="entry name" value="P-loop_NTPase"/>
</dbReference>
<gene>
    <name evidence="6" type="ORF">Ga0061060_108141</name>
</gene>
<evidence type="ECO:0000313" key="6">
    <source>
        <dbReference type="EMBL" id="CUA80309.1"/>
    </source>
</evidence>
<evidence type="ECO:0000313" key="7">
    <source>
        <dbReference type="Proteomes" id="UP000182738"/>
    </source>
</evidence>
<keyword evidence="4" id="KW-0067">ATP-binding</keyword>
<dbReference type="GO" id="GO:0005524">
    <property type="term" value="F:ATP binding"/>
    <property type="evidence" value="ECO:0007669"/>
    <property type="project" value="UniProtKB-KW"/>
</dbReference>
<protein>
    <submittedName>
        <fullName evidence="6">ABC transporter</fullName>
    </submittedName>
</protein>
<evidence type="ECO:0000256" key="2">
    <source>
        <dbReference type="ARBA" id="ARBA00022448"/>
    </source>
</evidence>
<keyword evidence="2" id="KW-0813">Transport</keyword>
<feature type="domain" description="ABC transporter" evidence="5">
    <location>
        <begin position="18"/>
        <end position="43"/>
    </location>
</feature>